<dbReference type="AlphaFoldDB" id="X1DPN8"/>
<accession>X1DPN8</accession>
<dbReference type="CDD" id="cd03801">
    <property type="entry name" value="GT4_PimA-like"/>
    <property type="match status" value="1"/>
</dbReference>
<proteinExistence type="predicted"/>
<dbReference type="Gene3D" id="3.40.50.2000">
    <property type="entry name" value="Glycogen Phosphorylase B"/>
    <property type="match status" value="1"/>
</dbReference>
<evidence type="ECO:0000313" key="2">
    <source>
        <dbReference type="EMBL" id="GAH10210.1"/>
    </source>
</evidence>
<dbReference type="SUPFAM" id="SSF53756">
    <property type="entry name" value="UDP-Glycosyltransferase/glycogen phosphorylase"/>
    <property type="match status" value="1"/>
</dbReference>
<dbReference type="InterPro" id="IPR001296">
    <property type="entry name" value="Glyco_trans_1"/>
</dbReference>
<dbReference type="Pfam" id="PF00534">
    <property type="entry name" value="Glycos_transf_1"/>
    <property type="match status" value="1"/>
</dbReference>
<organism evidence="2">
    <name type="scientific">marine sediment metagenome</name>
    <dbReference type="NCBI Taxonomy" id="412755"/>
    <lineage>
        <taxon>unclassified sequences</taxon>
        <taxon>metagenomes</taxon>
        <taxon>ecological metagenomes</taxon>
    </lineage>
</organism>
<feature type="non-terminal residue" evidence="2">
    <location>
        <position position="1"/>
    </location>
</feature>
<comment type="caution">
    <text evidence="2">The sequence shown here is derived from an EMBL/GenBank/DDBJ whole genome shotgun (WGS) entry which is preliminary data.</text>
</comment>
<dbReference type="PANTHER" id="PTHR12526">
    <property type="entry name" value="GLYCOSYLTRANSFERASE"/>
    <property type="match status" value="1"/>
</dbReference>
<dbReference type="EMBL" id="BART01033704">
    <property type="protein sequence ID" value="GAH10210.1"/>
    <property type="molecule type" value="Genomic_DNA"/>
</dbReference>
<gene>
    <name evidence="2" type="ORF">S01H4_57823</name>
</gene>
<name>X1DPN8_9ZZZZ</name>
<reference evidence="2" key="1">
    <citation type="journal article" date="2014" name="Front. Microbiol.">
        <title>High frequency of phylogenetically diverse reductive dehalogenase-homologous genes in deep subseafloor sedimentary metagenomes.</title>
        <authorList>
            <person name="Kawai M."/>
            <person name="Futagami T."/>
            <person name="Toyoda A."/>
            <person name="Takaki Y."/>
            <person name="Nishi S."/>
            <person name="Hori S."/>
            <person name="Arai W."/>
            <person name="Tsubouchi T."/>
            <person name="Morono Y."/>
            <person name="Uchiyama I."/>
            <person name="Ito T."/>
            <person name="Fujiyama A."/>
            <person name="Inagaki F."/>
            <person name="Takami H."/>
        </authorList>
    </citation>
    <scope>NUCLEOTIDE SEQUENCE</scope>
    <source>
        <strain evidence="2">Expedition CK06-06</strain>
    </source>
</reference>
<evidence type="ECO:0000259" key="1">
    <source>
        <dbReference type="Pfam" id="PF00534"/>
    </source>
</evidence>
<protein>
    <recommendedName>
        <fullName evidence="1">Glycosyl transferase family 1 domain-containing protein</fullName>
    </recommendedName>
</protein>
<sequence length="136" mass="15485">KHDERTFHSAIESLGLKNSVKILGPKYGEEKLRYFLACDVFIHTSRFEGMPMAVLEAMALGKPCLVTPGTNMADIVCQGGGWECKPDPKSIAESLKEIYQKKDSLRVLGKKSRELIKTRFTWRKVAQKMYQEYAEL</sequence>
<feature type="domain" description="Glycosyl transferase family 1" evidence="1">
    <location>
        <begin position="3"/>
        <end position="114"/>
    </location>
</feature>
<dbReference type="GO" id="GO:0016757">
    <property type="term" value="F:glycosyltransferase activity"/>
    <property type="evidence" value="ECO:0007669"/>
    <property type="project" value="InterPro"/>
</dbReference>